<accession>A0A9D2S0W5</accession>
<feature type="chain" id="PRO_5039477364" evidence="4">
    <location>
        <begin position="36"/>
        <end position="2097"/>
    </location>
</feature>
<evidence type="ECO:0000259" key="5">
    <source>
        <dbReference type="PROSITE" id="PS50022"/>
    </source>
</evidence>
<reference evidence="6" key="2">
    <citation type="submission" date="2021-04" db="EMBL/GenBank/DDBJ databases">
        <authorList>
            <person name="Gilroy R."/>
        </authorList>
    </citation>
    <scope>NUCLEOTIDE SEQUENCE</scope>
    <source>
        <strain evidence="6">ChiBcec8-14828</strain>
    </source>
</reference>
<keyword evidence="1" id="KW-0326">Glycosidase</keyword>
<name>A0A9D2S0W5_9FIRM</name>
<reference evidence="6" key="1">
    <citation type="journal article" date="2021" name="PeerJ">
        <title>Extensive microbial diversity within the chicken gut microbiome revealed by metagenomics and culture.</title>
        <authorList>
            <person name="Gilroy R."/>
            <person name="Ravi A."/>
            <person name="Getino M."/>
            <person name="Pursley I."/>
            <person name="Horton D.L."/>
            <person name="Alikhan N.F."/>
            <person name="Baker D."/>
            <person name="Gharbi K."/>
            <person name="Hall N."/>
            <person name="Watson M."/>
            <person name="Adriaenssens E.M."/>
            <person name="Foster-Nyarko E."/>
            <person name="Jarju S."/>
            <person name="Secka A."/>
            <person name="Antonio M."/>
            <person name="Oren A."/>
            <person name="Chaudhuri R.R."/>
            <person name="La Ragione R."/>
            <person name="Hildebrand F."/>
            <person name="Pallen M.J."/>
        </authorList>
    </citation>
    <scope>NUCLEOTIDE SEQUENCE</scope>
    <source>
        <strain evidence="6">ChiBcec8-14828</strain>
    </source>
</reference>
<keyword evidence="4" id="KW-0732">Signal</keyword>
<dbReference type="InterPro" id="IPR044060">
    <property type="entry name" value="Bacterial_rp_domain"/>
</dbReference>
<evidence type="ECO:0000256" key="4">
    <source>
        <dbReference type="SAM" id="SignalP"/>
    </source>
</evidence>
<evidence type="ECO:0000313" key="6">
    <source>
        <dbReference type="EMBL" id="HJB40053.1"/>
    </source>
</evidence>
<dbReference type="Pfam" id="PF12733">
    <property type="entry name" value="Cadherin-like"/>
    <property type="match status" value="1"/>
</dbReference>
<organism evidence="6 7">
    <name type="scientific">Candidatus Ruthenibacterium avium</name>
    <dbReference type="NCBI Taxonomy" id="2838751"/>
    <lineage>
        <taxon>Bacteria</taxon>
        <taxon>Bacillati</taxon>
        <taxon>Bacillota</taxon>
        <taxon>Clostridia</taxon>
        <taxon>Eubacteriales</taxon>
        <taxon>Oscillospiraceae</taxon>
        <taxon>Ruthenibacterium</taxon>
    </lineage>
</organism>
<comment type="caution">
    <text evidence="6">The sequence shown here is derived from an EMBL/GenBank/DDBJ whole genome shotgun (WGS) entry which is preliminary data.</text>
</comment>
<dbReference type="GO" id="GO:0016798">
    <property type="term" value="F:hydrolase activity, acting on glycosyl bonds"/>
    <property type="evidence" value="ECO:0007669"/>
    <property type="project" value="UniProtKB-KW"/>
</dbReference>
<dbReference type="InterPro" id="IPR008964">
    <property type="entry name" value="Invasin/intimin_cell_adhesion"/>
</dbReference>
<feature type="domain" description="F5/8 type C" evidence="5">
    <location>
        <begin position="868"/>
        <end position="1015"/>
    </location>
</feature>
<dbReference type="InterPro" id="IPR003343">
    <property type="entry name" value="Big_2"/>
</dbReference>
<dbReference type="Gene3D" id="2.60.40.1080">
    <property type="match status" value="2"/>
</dbReference>
<keyword evidence="3" id="KW-1133">Transmembrane helix</keyword>
<feature type="transmembrane region" description="Helical" evidence="3">
    <location>
        <begin position="2070"/>
        <end position="2090"/>
    </location>
</feature>
<dbReference type="EMBL" id="DWYA01000057">
    <property type="protein sequence ID" value="HJB40053.1"/>
    <property type="molecule type" value="Genomic_DNA"/>
</dbReference>
<evidence type="ECO:0000256" key="1">
    <source>
        <dbReference type="ARBA" id="ARBA00023295"/>
    </source>
</evidence>
<feature type="region of interest" description="Disordered" evidence="2">
    <location>
        <begin position="2046"/>
        <end position="2066"/>
    </location>
</feature>
<dbReference type="Pfam" id="PF18998">
    <property type="entry name" value="Flg_new_2"/>
    <property type="match status" value="3"/>
</dbReference>
<dbReference type="InterPro" id="IPR008979">
    <property type="entry name" value="Galactose-bd-like_sf"/>
</dbReference>
<gene>
    <name evidence="6" type="ORF">H9943_06615</name>
</gene>
<dbReference type="SUPFAM" id="SSF49373">
    <property type="entry name" value="Invasin/intimin cell-adhesion fragments"/>
    <property type="match status" value="2"/>
</dbReference>
<dbReference type="Pfam" id="PF02368">
    <property type="entry name" value="Big_2"/>
    <property type="match status" value="2"/>
</dbReference>
<evidence type="ECO:0000256" key="3">
    <source>
        <dbReference type="SAM" id="Phobius"/>
    </source>
</evidence>
<dbReference type="Proteomes" id="UP000824209">
    <property type="component" value="Unassembled WGS sequence"/>
</dbReference>
<sequence>MKLRNKTWKAAKRGAAMGLTLAMSVGMFAPLSAWAASTEATTHEVTAVSAEKAVSPAQLRSLIFDRAYLLEPTGDTKGKDFDVSGFASNHFTYRTTVYRTWDTVKIYPYAFASSKGAAITVNGQSVNGTGEYYELDTSRVGSYQVEIKVSEAGQTNTYQVEAEKVNTDYRGRVPVVSNQTILENMKVVASTAPDASRETTSREQLLKVLQKNKEMPLNTGVADQGVYWEPSTPSTAFFVVDLGAVYDVSRIQAAILPRNQYGANAKISVSADNVDWSAADTAQDSDGITFTTVIDQADIANNTQWHQDTLRYDFNKVYPARYIKFEVTNGDGVNKLQVQQFMIFQETKTAPETYEAPEGASVPWQHEERHQYLTSGQATVIERGYPILGWMPSAGYGRDIPRASEAEEFGWDGPLFYDAPTYNLAYLEQNPNSYWGLSKAPGGNNAMPSDPPDTPDRPLVPDALLPYVKNAVSFCFGDEQGYSTGEVDKLKKWFAYTRERFPAVILHTNNRTHDEWGDLGNLHYYIQTAKPDMLTWDDYYNNENGYKKDGGGAGSFNIHNPAYHGSAVQQIFQVSGKWNQFRQAAMEGLDGTGNQPILYGQYLDSFQTNQPESVKNLIANLSVLAGQKWLNFFRVEFQYDKSFTWDMDGTPTTGLWEWAQVADGIHAMDEWINRLNHEWLLLKKGGGKDILNTDSKYKMSEVLSPSDAAATEQQQAGLAKQKEYGIKDVSVEVDTSRYARTVKGDVAIGLASTLPGMYESEVTEWFKGASAPKSFMVLNGLVDGSTGDDETIRDDSIGGQRVESSCFKPYVETREKGTANNTRQTITISIDPAFENVPLYRLNPKQLDSKGNAAVEKVELQGEAGNKYIVADLGGGEMNVYFWATNTTASASTQDADGKQASFAFDAYPATYWQAKEKGEKYTLENTFAAQSLETVTINENGSAVAAYALEYQKDGQWTKLTPEQVGEAEFSTIGSSKTLTLKNPIDHVTGIRLIINKTSGNALPAIYEISTDGTQSPTGTAVEVNDNDLGSALYRFEYDDKWGYREVEDGTPPSLYPRNGDGHVASGAQDAVAKFRFWGNEVVLRLRQNKMNQLGNLEIKLYDAKGAEVDASKYERTDHNDSGTVTFKLKDGQDAAYMLSVKTLNNTVELGIDGADVKRNAEAPADVSFTGASAPASDPYQTYVNDKVRDSSQTAYFTFYNQGVGADGNPTGEPVQFKKDTNEFSTGLGENNRAEQEKQGWVSYIGKSYDENGGGVRTQNAANSYTLTFTGTSAQFYAGSIPWQNAGGNQYGTFSVYLDGKKLTTSNADGAYYTETNVNQTGWQWSGGMATRLIQVVTGENQDAKHTITITNTGINRIDYAVVGKQTQEFVAQPVSHTISAKAAENGSVAATAVTAQEGSTVSVVTFPKKGYQLKEGSVKATAADGSDVPVAKHDTREGWHQFVMPTSDVVLSAEFEPKQGQYAVSASVDGNQGGDVKASTPSVDFLGDAVFEITPDEGYHLSMIRVNNIKKALPETTTYTITGVSEDIHLIAYFEQDQPQQYTVSAEFAQGQGFLTPSTQTVEQGKDAFIEYKTGEGQQLASVSVNGKPYPNVTKQENGASFVTVHEVMQDSKVVLTLAQDSLAAAQVEAKAQGGGTVWPNVQTMVEGFDGAVLFAADAGYYAKEALYNGKSYPITEADQFVLPSDMMVEGQTVVTIVFEKQTAPTYDVQIQTAAGGTIAAEPAKASEGEKVRLTVTPQSGYTYNSGSIAVLTNDQKAVNVTTVEADRVFEFTMPASHVKVSAAFTQTPVAPVEKIEITPQQVTLTAVGQTAQLTAKVSPNQMAVEWKSADPTIATVNANGLVTACANGTTTIFATAGGVTAPCTVQVTIDESQNVPHEVQVQATAGGSIAANPTNAMPGETVRVILTAQAGYQYVENSIQVSTLTKALVPVTVVQTGKVFEFTMPAAAVQVIAAFEQIPTVRVERIEVTPNQVVLNAVGATAQLTAKVYPNQMPVTWRTSNPEVATVDANGLVTAVANGTATISALTDGKAGQSIIQVAVSNNTAPSQPGTSQPTNPHPQTGDHSNLAAWAILMTLCAFAAAILCVGKKFRIKK</sequence>
<dbReference type="PROSITE" id="PS50022">
    <property type="entry name" value="FA58C_3"/>
    <property type="match status" value="1"/>
</dbReference>
<dbReference type="Gene3D" id="2.60.120.260">
    <property type="entry name" value="Galactose-binding domain-like"/>
    <property type="match status" value="3"/>
</dbReference>
<dbReference type="SUPFAM" id="SSF49785">
    <property type="entry name" value="Galactose-binding domain-like"/>
    <property type="match status" value="1"/>
</dbReference>
<proteinExistence type="predicted"/>
<keyword evidence="3" id="KW-0812">Transmembrane</keyword>
<dbReference type="SMART" id="SM00635">
    <property type="entry name" value="BID_2"/>
    <property type="match status" value="2"/>
</dbReference>
<dbReference type="InterPro" id="IPR025883">
    <property type="entry name" value="Cadherin-like_domain"/>
</dbReference>
<dbReference type="InterPro" id="IPR000421">
    <property type="entry name" value="FA58C"/>
</dbReference>
<dbReference type="Pfam" id="PF00754">
    <property type="entry name" value="F5_F8_type_C"/>
    <property type="match status" value="1"/>
</dbReference>
<feature type="signal peptide" evidence="4">
    <location>
        <begin position="1"/>
        <end position="35"/>
    </location>
</feature>
<keyword evidence="1" id="KW-0378">Hydrolase</keyword>
<keyword evidence="3" id="KW-0472">Membrane</keyword>
<protein>
    <submittedName>
        <fullName evidence="6">Ig-like domain-containing protein</fullName>
    </submittedName>
</protein>
<evidence type="ECO:0000313" key="7">
    <source>
        <dbReference type="Proteomes" id="UP000824209"/>
    </source>
</evidence>
<evidence type="ECO:0000256" key="2">
    <source>
        <dbReference type="SAM" id="MobiDB-lite"/>
    </source>
</evidence>